<accession>A0A3M0IC32</accession>
<dbReference type="EMBL" id="PENI01000014">
    <property type="protein sequence ID" value="RMB83799.1"/>
    <property type="molecule type" value="Genomic_DNA"/>
</dbReference>
<name>A0A3M0IC32_9ACTN</name>
<reference evidence="1 2" key="1">
    <citation type="submission" date="2017-11" db="EMBL/GenBank/DDBJ databases">
        <title>Draft genome of actinobacteria isolated from guarana (Paullinia cupana (Mart.) Ducke.</title>
        <authorList>
            <person name="Siqueira K.A."/>
            <person name="Liotti R.G."/>
            <person name="Mendes T.A.O."/>
            <person name="Soares M.A."/>
        </authorList>
    </citation>
    <scope>NUCLEOTIDE SEQUENCE [LARGE SCALE GENOMIC DNA]</scope>
    <source>
        <strain evidence="1 2">193</strain>
    </source>
</reference>
<comment type="caution">
    <text evidence="1">The sequence shown here is derived from an EMBL/GenBank/DDBJ whole genome shotgun (WGS) entry which is preliminary data.</text>
</comment>
<dbReference type="OrthoDB" id="5197767at2"/>
<proteinExistence type="predicted"/>
<keyword evidence="2" id="KW-1185">Reference proteome</keyword>
<protein>
    <submittedName>
        <fullName evidence="1">Uncharacterized protein</fullName>
    </submittedName>
</protein>
<gene>
    <name evidence="1" type="ORF">CTZ28_22030</name>
</gene>
<organism evidence="1 2">
    <name type="scientific">Streptomyces shenzhenensis</name>
    <dbReference type="NCBI Taxonomy" id="943815"/>
    <lineage>
        <taxon>Bacteria</taxon>
        <taxon>Bacillati</taxon>
        <taxon>Actinomycetota</taxon>
        <taxon>Actinomycetes</taxon>
        <taxon>Kitasatosporales</taxon>
        <taxon>Streptomycetaceae</taxon>
        <taxon>Streptomyces</taxon>
    </lineage>
</organism>
<dbReference type="RefSeq" id="WP_121891425.1">
    <property type="nucleotide sequence ID" value="NZ_PENI01000014.1"/>
</dbReference>
<dbReference type="Proteomes" id="UP000270471">
    <property type="component" value="Unassembled WGS sequence"/>
</dbReference>
<evidence type="ECO:0000313" key="1">
    <source>
        <dbReference type="EMBL" id="RMB83799.1"/>
    </source>
</evidence>
<sequence length="108" mass="11311">MAYESATAVAWRAAELLPEPPAAHDSFGYLAWEELVLSTARRLQRLLDDTTLMTRPQAAALVLAPGTGRLDGTSLLALAARLAHEDGIHCADLLATAVTECGAGLANA</sequence>
<dbReference type="AlphaFoldDB" id="A0A3M0IC32"/>
<evidence type="ECO:0000313" key="2">
    <source>
        <dbReference type="Proteomes" id="UP000270471"/>
    </source>
</evidence>